<dbReference type="InterPro" id="IPR001434">
    <property type="entry name" value="OmcB-like_DUF11"/>
</dbReference>
<dbReference type="Gene3D" id="2.130.10.10">
    <property type="entry name" value="YVTN repeat-like/Quinoprotein amine dehydrogenase"/>
    <property type="match status" value="3"/>
</dbReference>
<name>A0A4R2IDS8_9GAMM</name>
<gene>
    <name evidence="3" type="ORF">EV148_101189</name>
</gene>
<evidence type="ECO:0000259" key="2">
    <source>
        <dbReference type="Pfam" id="PF01345"/>
    </source>
</evidence>
<dbReference type="EMBL" id="SLWQ01000001">
    <property type="protein sequence ID" value="TCO42783.1"/>
    <property type="molecule type" value="Genomic_DNA"/>
</dbReference>
<dbReference type="InterPro" id="IPR015943">
    <property type="entry name" value="WD40/YVTN_repeat-like_dom_sf"/>
</dbReference>
<organism evidence="3 4">
    <name type="scientific">Dokdonella fugitiva</name>
    <dbReference type="NCBI Taxonomy" id="328517"/>
    <lineage>
        <taxon>Bacteria</taxon>
        <taxon>Pseudomonadati</taxon>
        <taxon>Pseudomonadota</taxon>
        <taxon>Gammaproteobacteria</taxon>
        <taxon>Lysobacterales</taxon>
        <taxon>Rhodanobacteraceae</taxon>
        <taxon>Dokdonella</taxon>
    </lineage>
</organism>
<dbReference type="SUPFAM" id="SSF50939">
    <property type="entry name" value="Sialidases"/>
    <property type="match status" value="1"/>
</dbReference>
<dbReference type="NCBIfam" id="TIGR01451">
    <property type="entry name" value="B_ant_repeat"/>
    <property type="match status" value="1"/>
</dbReference>
<dbReference type="InterPro" id="IPR036278">
    <property type="entry name" value="Sialidase_sf"/>
</dbReference>
<dbReference type="InterPro" id="IPR013783">
    <property type="entry name" value="Ig-like_fold"/>
</dbReference>
<feature type="compositionally biased region" description="Polar residues" evidence="1">
    <location>
        <begin position="970"/>
        <end position="986"/>
    </location>
</feature>
<dbReference type="RefSeq" id="WP_131992110.1">
    <property type="nucleotide sequence ID" value="NZ_JACGXM010000001.1"/>
</dbReference>
<keyword evidence="4" id="KW-1185">Reference proteome</keyword>
<dbReference type="AlphaFoldDB" id="A0A4R2IDS8"/>
<accession>A0A4R2IDS8</accession>
<evidence type="ECO:0000256" key="1">
    <source>
        <dbReference type="SAM" id="MobiDB-lite"/>
    </source>
</evidence>
<dbReference type="InterPro" id="IPR047589">
    <property type="entry name" value="DUF11_rpt"/>
</dbReference>
<dbReference type="Proteomes" id="UP000294862">
    <property type="component" value="Unassembled WGS sequence"/>
</dbReference>
<sequence>MRKGYAWLGAAVGVLGLYVGYVQLAERERPMFFHGESEEREEGRSPSEGDYWAIRVGYGGDAQHLRFEPAWLLASARQDKAIASGVPAGKKTYRPSADKAVALDPDAFTLLGPQPLTGEGFGADRAAGRTNVIVSDPDNPAVAWLGSDGGGVWKTTNCCTADTTWEVKTDFPEIASMAIGDITMDPSNHDVLYAGTGDLRYGSMSFGAAGVLKSTDRGETWQLLGADVFNPVYGPSAGSFPQYQAIGKVVVDPNDSDNVIVGTKTGLYFSNDAGNNWTGPCYTNAFTSGAGEQRQDMTGLLAVNRSGTTYLYAAVGTRGNATPVQPNLNKNGANGVYRATMPASGCPAVGDWTLLANGFPAGTGNGTPNTSRGRLELAVAPSDPLTLYAMFSNVSSSGILGIYKTTDGGDTWSQVSTPSGAGTQMWYDAGLKVSPTDPNVLFVNAVDLFRSTNGGSSYVNLTQAYGGGPVHPDNHATAIVGNDANHVLNGNDGGIYYVDNALTATSAFNANWTDLNKQLPTIEIYHGDITANFATSANAGATAGFQDNGSASVVFSGTPGPAAWEATNGGDGIVSRIEPVLGQYWYTSIYYAALYVSTTGPFGNQQSISGNWGSDRASFFTPFDLYRYGELDAPGSACTSAAGCKHIILGTQRVWESLSGGVPSSSWTAKTGDLTKNNLIVGSDNRSYINQIHYSVSDPTVAMAGTNDGNVQYVFGLGAAGAATAVNVTGGNAVLPNRPILDVATDPHNPLVGYAAVGGFAANTAATPGHVFRVTCTAQCASFTWADKSGNLPDIPANAVIVNPHNANQVFVGMDWGLYYTDDISAATPVWQRFEGLPHVMVWSLNIDRGFTTLAAFTRSRGAWAWPLPSTGGGADLSVTITPPAVVQPGLQQRYTVSVTNNGPDDAADVQLDSPMPAGISFHHNSGDCTTGYPCAFPAIPAGQTRTVTTDVCVSRGYVAPDPVSFSASANAATGDPTSTNNSASATAPLVTSPFADGFDCG</sequence>
<proteinExistence type="predicted"/>
<protein>
    <submittedName>
        <fullName evidence="3">Putative repeat protein (TIGR01451 family)</fullName>
    </submittedName>
</protein>
<dbReference type="Gene3D" id="2.60.40.10">
    <property type="entry name" value="Immunoglobulins"/>
    <property type="match status" value="1"/>
</dbReference>
<comment type="caution">
    <text evidence="3">The sequence shown here is derived from an EMBL/GenBank/DDBJ whole genome shotgun (WGS) entry which is preliminary data.</text>
</comment>
<dbReference type="Pfam" id="PF01345">
    <property type="entry name" value="DUF11"/>
    <property type="match status" value="1"/>
</dbReference>
<dbReference type="OrthoDB" id="5664384at2"/>
<feature type="region of interest" description="Disordered" evidence="1">
    <location>
        <begin position="970"/>
        <end position="989"/>
    </location>
</feature>
<evidence type="ECO:0000313" key="3">
    <source>
        <dbReference type="EMBL" id="TCO42783.1"/>
    </source>
</evidence>
<evidence type="ECO:0000313" key="4">
    <source>
        <dbReference type="Proteomes" id="UP000294862"/>
    </source>
</evidence>
<reference evidence="3 4" key="1">
    <citation type="journal article" date="2015" name="Stand. Genomic Sci.">
        <title>Genomic Encyclopedia of Bacterial and Archaeal Type Strains, Phase III: the genomes of soil and plant-associated and newly described type strains.</title>
        <authorList>
            <person name="Whitman W.B."/>
            <person name="Woyke T."/>
            <person name="Klenk H.P."/>
            <person name="Zhou Y."/>
            <person name="Lilburn T.G."/>
            <person name="Beck B.J."/>
            <person name="De Vos P."/>
            <person name="Vandamme P."/>
            <person name="Eisen J.A."/>
            <person name="Garrity G."/>
            <person name="Hugenholtz P."/>
            <person name="Kyrpides N.C."/>
        </authorList>
    </citation>
    <scope>NUCLEOTIDE SEQUENCE [LARGE SCALE GENOMIC DNA]</scope>
    <source>
        <strain evidence="3 4">A3</strain>
    </source>
</reference>
<feature type="domain" description="DUF11" evidence="2">
    <location>
        <begin position="876"/>
        <end position="987"/>
    </location>
</feature>